<evidence type="ECO:0000256" key="2">
    <source>
        <dbReference type="ARBA" id="ARBA00022792"/>
    </source>
</evidence>
<dbReference type="GO" id="GO:0005743">
    <property type="term" value="C:mitochondrial inner membrane"/>
    <property type="evidence" value="ECO:0007669"/>
    <property type="project" value="UniProtKB-SubCell"/>
</dbReference>
<evidence type="ECO:0000256" key="1">
    <source>
        <dbReference type="ARBA" id="ARBA00004273"/>
    </source>
</evidence>
<evidence type="ECO:0000256" key="3">
    <source>
        <dbReference type="ARBA" id="ARBA00023128"/>
    </source>
</evidence>
<dbReference type="InterPro" id="IPR039297">
    <property type="entry name" value="COX7a"/>
</dbReference>
<dbReference type="Proteomes" id="UP000182658">
    <property type="component" value="Unassembled WGS sequence"/>
</dbReference>
<keyword evidence="5" id="KW-1133">Transmembrane helix</keyword>
<dbReference type="AlphaFoldDB" id="A0A1J7IQF9"/>
<evidence type="ECO:0000256" key="4">
    <source>
        <dbReference type="ARBA" id="ARBA00023136"/>
    </source>
</evidence>
<dbReference type="InParanoid" id="A0A1J7IQF9"/>
<proteinExistence type="predicted"/>
<dbReference type="EMBL" id="KV875097">
    <property type="protein sequence ID" value="OIW29855.1"/>
    <property type="molecule type" value="Genomic_DNA"/>
</dbReference>
<keyword evidence="4 5" id="KW-0472">Membrane</keyword>
<sequence>MAGLVNARNTIPERQRFYQQAYRGHQRIWKINPRSPYMYTPFVILLWGSTAATLYAMGRKVLGHNSWFGKD</sequence>
<dbReference type="OrthoDB" id="5511599at2759"/>
<evidence type="ECO:0000313" key="7">
    <source>
        <dbReference type="Proteomes" id="UP000182658"/>
    </source>
</evidence>
<keyword evidence="3" id="KW-0496">Mitochondrion</keyword>
<feature type="transmembrane region" description="Helical" evidence="5">
    <location>
        <begin position="37"/>
        <end position="57"/>
    </location>
</feature>
<protein>
    <submittedName>
        <fullName evidence="6">Uncharacterized protein</fullName>
    </submittedName>
</protein>
<gene>
    <name evidence="6" type="ORF">CONLIGDRAFT_680664</name>
</gene>
<reference evidence="6 7" key="1">
    <citation type="submission" date="2016-10" db="EMBL/GenBank/DDBJ databases">
        <title>Draft genome sequence of Coniochaeta ligniaria NRRL30616, a lignocellulolytic fungus for bioabatement of inhibitors in plant biomass hydrolysates.</title>
        <authorList>
            <consortium name="DOE Joint Genome Institute"/>
            <person name="Jimenez D.J."/>
            <person name="Hector R.E."/>
            <person name="Riley R."/>
            <person name="Sun H."/>
            <person name="Grigoriev I.V."/>
            <person name="Van Elsas J.D."/>
            <person name="Nichols N.N."/>
        </authorList>
    </citation>
    <scope>NUCLEOTIDE SEQUENCE [LARGE SCALE GENOMIC DNA]</scope>
    <source>
        <strain evidence="6 7">NRRL 30616</strain>
    </source>
</reference>
<keyword evidence="7" id="KW-1185">Reference proteome</keyword>
<evidence type="ECO:0000313" key="6">
    <source>
        <dbReference type="EMBL" id="OIW29855.1"/>
    </source>
</evidence>
<keyword evidence="5" id="KW-0812">Transmembrane</keyword>
<keyword evidence="2" id="KW-0999">Mitochondrion inner membrane</keyword>
<comment type="subcellular location">
    <subcellularLocation>
        <location evidence="1">Mitochondrion inner membrane</location>
    </subcellularLocation>
</comment>
<dbReference type="STRING" id="1408157.A0A1J7IQF9"/>
<dbReference type="Pfam" id="PF02238">
    <property type="entry name" value="COX7a"/>
    <property type="match status" value="1"/>
</dbReference>
<name>A0A1J7IQF9_9PEZI</name>
<evidence type="ECO:0000256" key="5">
    <source>
        <dbReference type="SAM" id="Phobius"/>
    </source>
</evidence>
<organism evidence="6 7">
    <name type="scientific">Coniochaeta ligniaria NRRL 30616</name>
    <dbReference type="NCBI Taxonomy" id="1408157"/>
    <lineage>
        <taxon>Eukaryota</taxon>
        <taxon>Fungi</taxon>
        <taxon>Dikarya</taxon>
        <taxon>Ascomycota</taxon>
        <taxon>Pezizomycotina</taxon>
        <taxon>Sordariomycetes</taxon>
        <taxon>Sordariomycetidae</taxon>
        <taxon>Coniochaetales</taxon>
        <taxon>Coniochaetaceae</taxon>
        <taxon>Coniochaeta</taxon>
    </lineage>
</organism>
<accession>A0A1J7IQF9</accession>